<feature type="non-terminal residue" evidence="1">
    <location>
        <position position="1"/>
    </location>
</feature>
<protein>
    <submittedName>
        <fullName evidence="1">Uncharacterized protein</fullName>
    </submittedName>
</protein>
<organism evidence="1">
    <name type="scientific">Lygus hesperus</name>
    <name type="common">Western plant bug</name>
    <dbReference type="NCBI Taxonomy" id="30085"/>
    <lineage>
        <taxon>Eukaryota</taxon>
        <taxon>Metazoa</taxon>
        <taxon>Ecdysozoa</taxon>
        <taxon>Arthropoda</taxon>
        <taxon>Hexapoda</taxon>
        <taxon>Insecta</taxon>
        <taxon>Pterygota</taxon>
        <taxon>Neoptera</taxon>
        <taxon>Paraneoptera</taxon>
        <taxon>Hemiptera</taxon>
        <taxon>Heteroptera</taxon>
        <taxon>Panheteroptera</taxon>
        <taxon>Cimicomorpha</taxon>
        <taxon>Miridae</taxon>
        <taxon>Mirini</taxon>
        <taxon>Lygus</taxon>
    </lineage>
</organism>
<reference evidence="1" key="1">
    <citation type="journal article" date="2016" name="Gigascience">
        <title>De novo construction of an expanded transcriptome assembly for the western tarnished plant bug, Lygus hesperus.</title>
        <authorList>
            <person name="Tassone E.E."/>
            <person name="Geib S.M."/>
            <person name="Hall B."/>
            <person name="Fabrick J.A."/>
            <person name="Brent C.S."/>
            <person name="Hull J.J."/>
        </authorList>
    </citation>
    <scope>NUCLEOTIDE SEQUENCE</scope>
</reference>
<sequence>SVIQWGPPSLNINGEQKGNVIQWGPPGWKINGEQKGDDIKWRTPSFKIDGEQKALSQSEIQFLTGSAEKWKIPAIKTFVEGHKTVKGGETTKVFVYISDEGKRCTLIVVEENETGSLKIKSSCEWEKKMTIKNPVPEGFRQ</sequence>
<proteinExistence type="predicted"/>
<dbReference type="EMBL" id="GDHC01014548">
    <property type="protein sequence ID" value="JAQ04081.1"/>
    <property type="molecule type" value="Transcribed_RNA"/>
</dbReference>
<dbReference type="AlphaFoldDB" id="A0A146L6L3"/>
<accession>A0A146L6L3</accession>
<evidence type="ECO:0000313" key="1">
    <source>
        <dbReference type="EMBL" id="JAQ04081.1"/>
    </source>
</evidence>
<name>A0A146L6L3_LYGHE</name>
<gene>
    <name evidence="1" type="ORF">g.34204</name>
</gene>